<dbReference type="AlphaFoldDB" id="A0A1X7TF72"/>
<feature type="compositionally biased region" description="Basic and acidic residues" evidence="2">
    <location>
        <begin position="406"/>
        <end position="420"/>
    </location>
</feature>
<name>A0A1X7TF72_AMPQE</name>
<feature type="compositionally biased region" description="Acidic residues" evidence="2">
    <location>
        <begin position="388"/>
        <end position="403"/>
    </location>
</feature>
<dbReference type="GO" id="GO:0005319">
    <property type="term" value="F:lipid transporter activity"/>
    <property type="evidence" value="ECO:0007669"/>
    <property type="project" value="InterPro"/>
</dbReference>
<dbReference type="EnsemblMetazoa" id="Aqu2.1.13165_001">
    <property type="protein sequence ID" value="Aqu2.1.13165_001"/>
    <property type="gene ID" value="Aqu2.1.13165"/>
</dbReference>
<accession>A0A1X7TF72</accession>
<dbReference type="InParanoid" id="A0A1X7TF72"/>
<dbReference type="InterPro" id="IPR015816">
    <property type="entry name" value="Vitellinogen_b-sht_N"/>
</dbReference>
<reference evidence="5" key="1">
    <citation type="submission" date="2017-05" db="UniProtKB">
        <authorList>
            <consortium name="EnsemblMetazoa"/>
        </authorList>
    </citation>
    <scope>IDENTIFICATION</scope>
</reference>
<evidence type="ECO:0000259" key="4">
    <source>
        <dbReference type="Pfam" id="PF01347"/>
    </source>
</evidence>
<evidence type="ECO:0000313" key="5">
    <source>
        <dbReference type="EnsemblMetazoa" id="Aqu2.1.13165_001"/>
    </source>
</evidence>
<feature type="compositionally biased region" description="Acidic residues" evidence="2">
    <location>
        <begin position="86"/>
        <end position="99"/>
    </location>
</feature>
<feature type="compositionally biased region" description="Basic and acidic residues" evidence="2">
    <location>
        <begin position="40"/>
        <end position="55"/>
    </location>
</feature>
<feature type="compositionally biased region" description="Acidic residues" evidence="2">
    <location>
        <begin position="56"/>
        <end position="77"/>
    </location>
</feature>
<dbReference type="Gene3D" id="2.30.230.10">
    <property type="entry name" value="Lipovitellin, beta-sheet shell regions, chain A"/>
    <property type="match status" value="1"/>
</dbReference>
<evidence type="ECO:0000256" key="2">
    <source>
        <dbReference type="SAM" id="MobiDB-lite"/>
    </source>
</evidence>
<proteinExistence type="predicted"/>
<feature type="signal peptide" evidence="3">
    <location>
        <begin position="1"/>
        <end position="19"/>
    </location>
</feature>
<feature type="domain" description="Vitellogenin" evidence="4">
    <location>
        <begin position="188"/>
        <end position="254"/>
    </location>
</feature>
<organism evidence="5">
    <name type="scientific">Amphimedon queenslandica</name>
    <name type="common">Sponge</name>
    <dbReference type="NCBI Taxonomy" id="400682"/>
    <lineage>
        <taxon>Eukaryota</taxon>
        <taxon>Metazoa</taxon>
        <taxon>Porifera</taxon>
        <taxon>Demospongiae</taxon>
        <taxon>Heteroscleromorpha</taxon>
        <taxon>Haplosclerida</taxon>
        <taxon>Niphatidae</taxon>
        <taxon>Amphimedon</taxon>
    </lineage>
</organism>
<feature type="region of interest" description="Disordered" evidence="2">
    <location>
        <begin position="317"/>
        <end position="336"/>
    </location>
</feature>
<evidence type="ECO:0000256" key="3">
    <source>
        <dbReference type="SAM" id="SignalP"/>
    </source>
</evidence>
<evidence type="ECO:0000256" key="1">
    <source>
        <dbReference type="ARBA" id="ARBA00022729"/>
    </source>
</evidence>
<dbReference type="SUPFAM" id="SSF56968">
    <property type="entry name" value="Lipovitellin-phosvitin complex, beta-sheet shell regions"/>
    <property type="match status" value="1"/>
</dbReference>
<protein>
    <recommendedName>
        <fullName evidence="4">Vitellogenin domain-containing protein</fullName>
    </recommendedName>
</protein>
<keyword evidence="1 3" id="KW-0732">Signal</keyword>
<feature type="chain" id="PRO_5012598090" description="Vitellogenin domain-containing protein" evidence="3">
    <location>
        <begin position="20"/>
        <end position="420"/>
    </location>
</feature>
<feature type="region of interest" description="Disordered" evidence="2">
    <location>
        <begin position="385"/>
        <end position="420"/>
    </location>
</feature>
<dbReference type="InterPro" id="IPR001747">
    <property type="entry name" value="Vitellogenin_N"/>
</dbReference>
<feature type="region of interest" description="Disordered" evidence="2">
    <location>
        <begin position="40"/>
        <end position="99"/>
    </location>
</feature>
<dbReference type="InterPro" id="IPR015819">
    <property type="entry name" value="Lipid_transp_b-sht_shell"/>
</dbReference>
<dbReference type="Pfam" id="PF01347">
    <property type="entry name" value="Vitellogenin_N"/>
    <property type="match status" value="1"/>
</dbReference>
<sequence length="420" mass="46208">MKIIALVAALFLICSICEATVDSPPVDDSAVNDAAIDDIAVDKSPTDVPVDHSDVADDDDDSASDDHSEVDDESEVDVDSKVDTDSTADDDSAADDVSVDDDAATVDGSDFVKSSSCKKAKSCTYEYTVSTKIKGGEKVDITANVDIFCQSVGVFKKQKSIRHCINVRDTVVRTTNEKKKYDAEDVVPVKQLGRWFCFVQSSTTGKIRDVFHDKRDSEWVVNFKKNIASAFQANYKGSAVTNETDSQSNHKSHYKYYSEGNKQIQERRIDRRDISTFAGKAESTDSKSSLYFHEKDKLELDNKKRIRFSKGKAVLELGPDPEEKASTASKKNDNDKGIPALGAISKYKLKLSSCTAQTNKKEVAEVTVALASPESMSDGLLASMDEDKANEEEMEDLADDLPSFDETVKRVQRDVESEEA</sequence>
<feature type="compositionally biased region" description="Basic and acidic residues" evidence="2">
    <location>
        <begin position="321"/>
        <end position="336"/>
    </location>
</feature>